<evidence type="ECO:0000259" key="6">
    <source>
        <dbReference type="Pfam" id="PF00916"/>
    </source>
</evidence>
<evidence type="ECO:0000256" key="1">
    <source>
        <dbReference type="ARBA" id="ARBA00004141"/>
    </source>
</evidence>
<comment type="subcellular location">
    <subcellularLocation>
        <location evidence="1">Membrane</location>
        <topology evidence="1">Multi-pass membrane protein</topology>
    </subcellularLocation>
</comment>
<dbReference type="EMBL" id="BDGG01000010">
    <property type="protein sequence ID" value="GAV04352.1"/>
    <property type="molecule type" value="Genomic_DNA"/>
</dbReference>
<name>A0A1D1VS03_RAMVA</name>
<dbReference type="PANTHER" id="PTHR11814">
    <property type="entry name" value="SULFATE TRANSPORTER"/>
    <property type="match status" value="1"/>
</dbReference>
<keyword evidence="8" id="KW-1185">Reference proteome</keyword>
<dbReference type="Pfam" id="PF00916">
    <property type="entry name" value="Sulfate_transp"/>
    <property type="match status" value="1"/>
</dbReference>
<evidence type="ECO:0000256" key="3">
    <source>
        <dbReference type="ARBA" id="ARBA00022989"/>
    </source>
</evidence>
<evidence type="ECO:0000313" key="7">
    <source>
        <dbReference type="EMBL" id="GAV04352.1"/>
    </source>
</evidence>
<dbReference type="Proteomes" id="UP000186922">
    <property type="component" value="Unassembled WGS sequence"/>
</dbReference>
<gene>
    <name evidence="7" type="primary">RvY_14641-1</name>
    <name evidence="7" type="synonym">RvY_14641.1</name>
    <name evidence="7" type="ORF">RvY_14641</name>
</gene>
<keyword evidence="3 5" id="KW-1133">Transmembrane helix</keyword>
<dbReference type="AlphaFoldDB" id="A0A1D1VS03"/>
<dbReference type="GO" id="GO:0016020">
    <property type="term" value="C:membrane"/>
    <property type="evidence" value="ECO:0007669"/>
    <property type="project" value="UniProtKB-SubCell"/>
</dbReference>
<accession>A0A1D1VS03</accession>
<evidence type="ECO:0000256" key="5">
    <source>
        <dbReference type="SAM" id="Phobius"/>
    </source>
</evidence>
<feature type="transmembrane region" description="Helical" evidence="5">
    <location>
        <begin position="209"/>
        <end position="229"/>
    </location>
</feature>
<evidence type="ECO:0000256" key="2">
    <source>
        <dbReference type="ARBA" id="ARBA00022692"/>
    </source>
</evidence>
<evidence type="ECO:0000256" key="4">
    <source>
        <dbReference type="ARBA" id="ARBA00023136"/>
    </source>
</evidence>
<dbReference type="STRING" id="947166.A0A1D1VS03"/>
<dbReference type="InterPro" id="IPR001902">
    <property type="entry name" value="SLC26A/SulP_fam"/>
</dbReference>
<reference evidence="7 8" key="1">
    <citation type="journal article" date="2016" name="Nat. Commun.">
        <title>Extremotolerant tardigrade genome and improved radiotolerance of human cultured cells by tardigrade-unique protein.</title>
        <authorList>
            <person name="Hashimoto T."/>
            <person name="Horikawa D.D."/>
            <person name="Saito Y."/>
            <person name="Kuwahara H."/>
            <person name="Kozuka-Hata H."/>
            <person name="Shin-I T."/>
            <person name="Minakuchi Y."/>
            <person name="Ohishi K."/>
            <person name="Motoyama A."/>
            <person name="Aizu T."/>
            <person name="Enomoto A."/>
            <person name="Kondo K."/>
            <person name="Tanaka S."/>
            <person name="Hara Y."/>
            <person name="Koshikawa S."/>
            <person name="Sagara H."/>
            <person name="Miura T."/>
            <person name="Yokobori S."/>
            <person name="Miyagawa K."/>
            <person name="Suzuki Y."/>
            <person name="Kubo T."/>
            <person name="Oyama M."/>
            <person name="Kohara Y."/>
            <person name="Fujiyama A."/>
            <person name="Arakawa K."/>
            <person name="Katayama T."/>
            <person name="Toyoda A."/>
            <person name="Kunieda T."/>
        </authorList>
    </citation>
    <scope>NUCLEOTIDE SEQUENCE [LARGE SCALE GENOMIC DNA]</scope>
    <source>
        <strain evidence="7 8">YOKOZUNA-1</strain>
    </source>
</reference>
<comment type="caution">
    <text evidence="7">The sequence shown here is derived from an EMBL/GenBank/DDBJ whole genome shotgun (WGS) entry which is preliminary data.</text>
</comment>
<feature type="transmembrane region" description="Helical" evidence="5">
    <location>
        <begin position="286"/>
        <end position="306"/>
    </location>
</feature>
<dbReference type="GO" id="GO:0055085">
    <property type="term" value="P:transmembrane transport"/>
    <property type="evidence" value="ECO:0007669"/>
    <property type="project" value="InterPro"/>
</dbReference>
<sequence>MMGVSFGSAKDNVMETLAGYWNKLPATNGWDVLVGCVCITLLLLMRELRVPAWKASNGRTHPPKWWDAAKEFVRLVNVSRYAIVVVVATVFEFVMEYCGQRYLSVTGKVDAKISAPEVPDFHLGGWYQFGEILTHFGSSLVLVPLLATMESMAVAKTFAHKFRYNIDVTQEFIALGAANVVSSFFGSYPVTGAFTRSALQAESGARTSMACIVTGTFVIIAIMSLSSVFQYIPKAALAAVIICACLTMFDFQIFRELWLIRKSEFFVLVLTMSMCLFLRVEYGLLIGLAVSLAMIIYPMARPVVIVRQRRRELIPSTPRLNQYTIHVTPQSSLFFPASENLKEIFNDQLFTIPVNAYSSPRESMVGNGAMALPGKEMAKASNAEMREALPPIVFDGLHLTSSDYSTLRALRSVYVNCKVAHRDIEFINTSDEILDLIMPFREKKQRNTGNNSL</sequence>
<organism evidence="7 8">
    <name type="scientific">Ramazzottius varieornatus</name>
    <name type="common">Water bear</name>
    <name type="synonym">Tardigrade</name>
    <dbReference type="NCBI Taxonomy" id="947166"/>
    <lineage>
        <taxon>Eukaryota</taxon>
        <taxon>Metazoa</taxon>
        <taxon>Ecdysozoa</taxon>
        <taxon>Tardigrada</taxon>
        <taxon>Eutardigrada</taxon>
        <taxon>Parachela</taxon>
        <taxon>Hypsibioidea</taxon>
        <taxon>Ramazzottiidae</taxon>
        <taxon>Ramazzottius</taxon>
    </lineage>
</organism>
<protein>
    <recommendedName>
        <fullName evidence="6">SLC26A/SulP transporter domain-containing protein</fullName>
    </recommendedName>
</protein>
<feature type="transmembrane region" description="Helical" evidence="5">
    <location>
        <begin position="235"/>
        <end position="253"/>
    </location>
</feature>
<keyword evidence="2 5" id="KW-0812">Transmembrane</keyword>
<evidence type="ECO:0000313" key="8">
    <source>
        <dbReference type="Proteomes" id="UP000186922"/>
    </source>
</evidence>
<feature type="transmembrane region" description="Helical" evidence="5">
    <location>
        <begin position="27"/>
        <end position="45"/>
    </location>
</feature>
<dbReference type="OrthoDB" id="288203at2759"/>
<dbReference type="InterPro" id="IPR011547">
    <property type="entry name" value="SLC26A/SulP_dom"/>
</dbReference>
<proteinExistence type="predicted"/>
<keyword evidence="4 5" id="KW-0472">Membrane</keyword>
<feature type="domain" description="SLC26A/SulP transporter" evidence="6">
    <location>
        <begin position="2"/>
        <end position="271"/>
    </location>
</feature>